<name>A0A0C2X1D8_SERVB</name>
<sequence>MASKQDPLAELEGVAPCKELNAIVEGAFNSLQIIEPWRGASTDHPQLQQVIQKIQGHTIVYFEAIDTSIKTAQDGYGFSCDAIELCGYLLDPETDTDDLQEYIGDMQSKAKRAHEDSLMTLNKFRDVRKGLIEITKTIPKEALAGPEGAKGFFIKLISPLIGGKRDVSLESAIKELNLAALDMAKLADNVDKFADWWSGMETVLKKAEKSASDLRPGKDKLRVKGIQKTWTTIRDDYKQYKVQIIQLQDHYTQGIEPAK</sequence>
<dbReference type="EMBL" id="KN824339">
    <property type="protein sequence ID" value="KIM23327.1"/>
    <property type="molecule type" value="Genomic_DNA"/>
</dbReference>
<proteinExistence type="predicted"/>
<dbReference type="Proteomes" id="UP000054097">
    <property type="component" value="Unassembled WGS sequence"/>
</dbReference>
<dbReference type="OrthoDB" id="2988315at2759"/>
<dbReference type="HOGENOM" id="CLU_074639_0_0_1"/>
<dbReference type="AlphaFoldDB" id="A0A0C2X1D8"/>
<evidence type="ECO:0000313" key="1">
    <source>
        <dbReference type="EMBL" id="KIM23327.1"/>
    </source>
</evidence>
<reference evidence="2" key="2">
    <citation type="submission" date="2015-01" db="EMBL/GenBank/DDBJ databases">
        <title>Evolutionary Origins and Diversification of the Mycorrhizal Mutualists.</title>
        <authorList>
            <consortium name="DOE Joint Genome Institute"/>
            <consortium name="Mycorrhizal Genomics Consortium"/>
            <person name="Kohler A."/>
            <person name="Kuo A."/>
            <person name="Nagy L.G."/>
            <person name="Floudas D."/>
            <person name="Copeland A."/>
            <person name="Barry K.W."/>
            <person name="Cichocki N."/>
            <person name="Veneault-Fourrey C."/>
            <person name="LaButti K."/>
            <person name="Lindquist E.A."/>
            <person name="Lipzen A."/>
            <person name="Lundell T."/>
            <person name="Morin E."/>
            <person name="Murat C."/>
            <person name="Riley R."/>
            <person name="Ohm R."/>
            <person name="Sun H."/>
            <person name="Tunlid A."/>
            <person name="Henrissat B."/>
            <person name="Grigoriev I.V."/>
            <person name="Hibbett D.S."/>
            <person name="Martin F."/>
        </authorList>
    </citation>
    <scope>NUCLEOTIDE SEQUENCE [LARGE SCALE GENOMIC DNA]</scope>
    <source>
        <strain evidence="2">MAFF 305830</strain>
    </source>
</reference>
<accession>A0A0C2X1D8</accession>
<organism evidence="1 2">
    <name type="scientific">Serendipita vermifera MAFF 305830</name>
    <dbReference type="NCBI Taxonomy" id="933852"/>
    <lineage>
        <taxon>Eukaryota</taxon>
        <taxon>Fungi</taxon>
        <taxon>Dikarya</taxon>
        <taxon>Basidiomycota</taxon>
        <taxon>Agaricomycotina</taxon>
        <taxon>Agaricomycetes</taxon>
        <taxon>Sebacinales</taxon>
        <taxon>Serendipitaceae</taxon>
        <taxon>Serendipita</taxon>
    </lineage>
</organism>
<evidence type="ECO:0000313" key="2">
    <source>
        <dbReference type="Proteomes" id="UP000054097"/>
    </source>
</evidence>
<protein>
    <submittedName>
        <fullName evidence="1">Uncharacterized protein</fullName>
    </submittedName>
</protein>
<gene>
    <name evidence="1" type="ORF">M408DRAFT_332415</name>
</gene>
<reference evidence="1 2" key="1">
    <citation type="submission" date="2014-04" db="EMBL/GenBank/DDBJ databases">
        <authorList>
            <consortium name="DOE Joint Genome Institute"/>
            <person name="Kuo A."/>
            <person name="Zuccaro A."/>
            <person name="Kohler A."/>
            <person name="Nagy L.G."/>
            <person name="Floudas D."/>
            <person name="Copeland A."/>
            <person name="Barry K.W."/>
            <person name="Cichocki N."/>
            <person name="Veneault-Fourrey C."/>
            <person name="LaButti K."/>
            <person name="Lindquist E.A."/>
            <person name="Lipzen A."/>
            <person name="Lundell T."/>
            <person name="Morin E."/>
            <person name="Murat C."/>
            <person name="Sun H."/>
            <person name="Tunlid A."/>
            <person name="Henrissat B."/>
            <person name="Grigoriev I.V."/>
            <person name="Hibbett D.S."/>
            <person name="Martin F."/>
            <person name="Nordberg H.P."/>
            <person name="Cantor M.N."/>
            <person name="Hua S.X."/>
        </authorList>
    </citation>
    <scope>NUCLEOTIDE SEQUENCE [LARGE SCALE GENOMIC DNA]</scope>
    <source>
        <strain evidence="1 2">MAFF 305830</strain>
    </source>
</reference>
<keyword evidence="2" id="KW-1185">Reference proteome</keyword>